<evidence type="ECO:0000259" key="2">
    <source>
        <dbReference type="Pfam" id="PF12969"/>
    </source>
</evidence>
<feature type="domain" description="DUF3857" evidence="2">
    <location>
        <begin position="76"/>
        <end position="204"/>
    </location>
</feature>
<sequence length="677" mass="78578">MKRLFIFSTFLLLLLSTTFPQQSGNTIKPNLKYGKPSKEELSLNSYAPDTTATAIYLFRMGESKFVYKDGFQLVTEHWVRIKVLKPQGVSYADVTIPYYSPSDKDRGQERASEINGCSYHLENGQCIETPLKRDHISDERVNQHIRLLKFSIPSVKVGSVIEYHYKLYSDYFAHIDNWMMQDELPMIYNQYKITIPHAYIYNIELRGKDWITSKAKETSIHGTTTQQSGIAKIAEDFSIPSREMTFTSQNLPAIRQDESYCWCPEDYKIQVSFDLQGTHFPGREYEPFSEEWKDVDKQLTKPEDELFGKHLSFNNPFKEEAIAAFTSEMTFEQKVITAFRVLKQKLSWNGRYELYSRDLNKVIKAGNGSNADLNFILMGILKDYGIRSYPVVLSRRSTGVLPFNFPSLQKLNTFLVAAYNNDTQGYVYLDSSMELPALNALPLDLCVNKARILSPDEPEEKKWVDLINLSSNVAFMQINATVQDGQIRGHRMTQLQGQEAVEYQKKQLRQKKDSLIFTPSDAGKEKFAFKNLKQENDAYDPTQIKEEFDFLMDTETTGGRLYVNPMVFPQLERNPFIQTERILPVEFQYPYKYNLVCTLMLPDGYEVEEIPESYSVRTDDGKLQCRYMIQRTDNKVVLNYVFQLRTHILLPDQYSQLQDIWTKVIEKNQALIVLKKI</sequence>
<keyword evidence="6" id="KW-1185">Reference proteome</keyword>
<dbReference type="Gene3D" id="2.60.40.3140">
    <property type="match status" value="1"/>
</dbReference>
<dbReference type="AlphaFoldDB" id="A0A174NMU0"/>
<reference evidence="4" key="2">
    <citation type="submission" date="2022-08" db="EMBL/GenBank/DDBJ databases">
        <title>Genome Sequencing of Bacteroides fragilis Group Isolates with Nanopore Technology.</title>
        <authorList>
            <person name="Tisza M.J."/>
            <person name="Smith D."/>
            <person name="Dekker J.P."/>
        </authorList>
    </citation>
    <scope>NUCLEOTIDE SEQUENCE</scope>
    <source>
        <strain evidence="4">BFG-527</strain>
    </source>
</reference>
<accession>A0A174NMU0</accession>
<dbReference type="Proteomes" id="UP000095606">
    <property type="component" value="Unassembled WGS sequence"/>
</dbReference>
<feature type="signal peptide" evidence="1">
    <location>
        <begin position="1"/>
        <end position="23"/>
    </location>
</feature>
<protein>
    <submittedName>
        <fullName evidence="4">DUF3857 domain-containing protein</fullName>
    </submittedName>
</protein>
<reference evidence="3 5" key="1">
    <citation type="submission" date="2015-09" db="EMBL/GenBank/DDBJ databases">
        <authorList>
            <consortium name="Pathogen Informatics"/>
        </authorList>
    </citation>
    <scope>NUCLEOTIDE SEQUENCE [LARGE SCALE GENOMIC DNA]</scope>
    <source>
        <strain evidence="3 5">2789STDY5834846</strain>
    </source>
</reference>
<evidence type="ECO:0000313" key="6">
    <source>
        <dbReference type="Proteomes" id="UP001060104"/>
    </source>
</evidence>
<dbReference type="Proteomes" id="UP001060104">
    <property type="component" value="Chromosome"/>
</dbReference>
<dbReference type="EMBL" id="CP103141">
    <property type="protein sequence ID" value="UVQ74549.1"/>
    <property type="molecule type" value="Genomic_DNA"/>
</dbReference>
<dbReference type="InterPro" id="IPR024618">
    <property type="entry name" value="DUF3857"/>
</dbReference>
<dbReference type="RefSeq" id="WP_055269809.1">
    <property type="nucleotide sequence ID" value="NZ_CAXKYA010000016.1"/>
</dbReference>
<gene>
    <name evidence="3" type="ORF">ERS852461_02690</name>
    <name evidence="4" type="ORF">NXY30_27045</name>
</gene>
<evidence type="ECO:0000313" key="5">
    <source>
        <dbReference type="Proteomes" id="UP000095606"/>
    </source>
</evidence>
<evidence type="ECO:0000313" key="3">
    <source>
        <dbReference type="EMBL" id="CUP48936.1"/>
    </source>
</evidence>
<dbReference type="Gene3D" id="3.10.620.30">
    <property type="match status" value="1"/>
</dbReference>
<evidence type="ECO:0000313" key="4">
    <source>
        <dbReference type="EMBL" id="UVQ74549.1"/>
    </source>
</evidence>
<keyword evidence="1" id="KW-0732">Signal</keyword>
<organism evidence="3 5">
    <name type="scientific">Bacteroides faecis</name>
    <dbReference type="NCBI Taxonomy" id="674529"/>
    <lineage>
        <taxon>Bacteria</taxon>
        <taxon>Pseudomonadati</taxon>
        <taxon>Bacteroidota</taxon>
        <taxon>Bacteroidia</taxon>
        <taxon>Bacteroidales</taxon>
        <taxon>Bacteroidaceae</taxon>
        <taxon>Bacteroides</taxon>
    </lineage>
</organism>
<dbReference type="Gene3D" id="2.60.120.1130">
    <property type="match status" value="1"/>
</dbReference>
<proteinExistence type="predicted"/>
<dbReference type="EMBL" id="CZAE01000012">
    <property type="protein sequence ID" value="CUP48936.1"/>
    <property type="molecule type" value="Genomic_DNA"/>
</dbReference>
<name>A0A174NMU0_9BACE</name>
<dbReference type="GeneID" id="69591894"/>
<dbReference type="Pfam" id="PF12969">
    <property type="entry name" value="DUF3857"/>
    <property type="match status" value="1"/>
</dbReference>
<feature type="chain" id="PRO_5008029238" evidence="1">
    <location>
        <begin position="24"/>
        <end position="677"/>
    </location>
</feature>
<evidence type="ECO:0000256" key="1">
    <source>
        <dbReference type="SAM" id="SignalP"/>
    </source>
</evidence>